<accession>A0A920CUX6</accession>
<dbReference type="Pfam" id="PF00583">
    <property type="entry name" value="Acetyltransf_1"/>
    <property type="match status" value="1"/>
</dbReference>
<protein>
    <submittedName>
        <fullName evidence="4">Acetyltransferase</fullName>
    </submittedName>
</protein>
<evidence type="ECO:0000313" key="4">
    <source>
        <dbReference type="EMBL" id="GIP17497.1"/>
    </source>
</evidence>
<dbReference type="Gene3D" id="3.40.630.30">
    <property type="match status" value="1"/>
</dbReference>
<dbReference type="InterPro" id="IPR050832">
    <property type="entry name" value="Bact_Acetyltransf"/>
</dbReference>
<dbReference type="CDD" id="cd04301">
    <property type="entry name" value="NAT_SF"/>
    <property type="match status" value="1"/>
</dbReference>
<sequence>MNPIILLDVKSGHPDLNKLLQKLDDYLYSLYPTEEVFTIDLETLSIGDVQFVIAYLDEQAVGCGAIKEINKDEIELKRFFVLEEYRNQGIAGDILKSLEMKAKNQNYYLMKLETGDQQVEAISFYRKKGYVEIDRFGEYVNCPSSICMEKRL</sequence>
<dbReference type="PROSITE" id="PS51186">
    <property type="entry name" value="GNAT"/>
    <property type="match status" value="1"/>
</dbReference>
<feature type="domain" description="N-acetyltransferase" evidence="3">
    <location>
        <begin position="4"/>
        <end position="152"/>
    </location>
</feature>
<name>A0A920CUX6_9BACL</name>
<evidence type="ECO:0000256" key="1">
    <source>
        <dbReference type="ARBA" id="ARBA00022679"/>
    </source>
</evidence>
<dbReference type="InterPro" id="IPR016181">
    <property type="entry name" value="Acyl_CoA_acyltransferase"/>
</dbReference>
<proteinExistence type="predicted"/>
<evidence type="ECO:0000256" key="2">
    <source>
        <dbReference type="ARBA" id="ARBA00023315"/>
    </source>
</evidence>
<dbReference type="PANTHER" id="PTHR43877">
    <property type="entry name" value="AMINOALKYLPHOSPHONATE N-ACETYLTRANSFERASE-RELATED-RELATED"/>
    <property type="match status" value="1"/>
</dbReference>
<keyword evidence="1" id="KW-0808">Transferase</keyword>
<dbReference type="PANTHER" id="PTHR43877:SF2">
    <property type="entry name" value="AMINOALKYLPHOSPHONATE N-ACETYLTRANSFERASE-RELATED"/>
    <property type="match status" value="1"/>
</dbReference>
<dbReference type="InterPro" id="IPR000182">
    <property type="entry name" value="GNAT_dom"/>
</dbReference>
<evidence type="ECO:0000259" key="3">
    <source>
        <dbReference type="PROSITE" id="PS51186"/>
    </source>
</evidence>
<comment type="caution">
    <text evidence="4">The sequence shown here is derived from an EMBL/GenBank/DDBJ whole genome shotgun (WGS) entry which is preliminary data.</text>
</comment>
<keyword evidence="2" id="KW-0012">Acyltransferase</keyword>
<dbReference type="SUPFAM" id="SSF55729">
    <property type="entry name" value="Acyl-CoA N-acyltransferases (Nat)"/>
    <property type="match status" value="1"/>
</dbReference>
<dbReference type="Proteomes" id="UP000683139">
    <property type="component" value="Unassembled WGS sequence"/>
</dbReference>
<evidence type="ECO:0000313" key="5">
    <source>
        <dbReference type="Proteomes" id="UP000683139"/>
    </source>
</evidence>
<keyword evidence="5" id="KW-1185">Reference proteome</keyword>
<reference evidence="4" key="1">
    <citation type="submission" date="2021-03" db="EMBL/GenBank/DDBJ databases">
        <title>Antimicrobial resistance genes in bacteria isolated from Japanese honey, and their potential for conferring macrolide and lincosamide resistance in the American foulbrood pathogen Paenibacillus larvae.</title>
        <authorList>
            <person name="Okamoto M."/>
            <person name="Kumagai M."/>
            <person name="Kanamori H."/>
            <person name="Takamatsu D."/>
        </authorList>
    </citation>
    <scope>NUCLEOTIDE SEQUENCE</scope>
    <source>
        <strain evidence="4">J40TS1</strain>
    </source>
</reference>
<dbReference type="AlphaFoldDB" id="A0A920CUX6"/>
<dbReference type="GO" id="GO:0016747">
    <property type="term" value="F:acyltransferase activity, transferring groups other than amino-acyl groups"/>
    <property type="evidence" value="ECO:0007669"/>
    <property type="project" value="InterPro"/>
</dbReference>
<gene>
    <name evidence="4" type="ORF">J40TS1_31390</name>
</gene>
<organism evidence="4 5">
    <name type="scientific">Paenibacillus montaniterrae</name>
    <dbReference type="NCBI Taxonomy" id="429341"/>
    <lineage>
        <taxon>Bacteria</taxon>
        <taxon>Bacillati</taxon>
        <taxon>Bacillota</taxon>
        <taxon>Bacilli</taxon>
        <taxon>Bacillales</taxon>
        <taxon>Paenibacillaceae</taxon>
        <taxon>Paenibacillus</taxon>
    </lineage>
</organism>
<dbReference type="EMBL" id="BOSE01000006">
    <property type="protein sequence ID" value="GIP17497.1"/>
    <property type="molecule type" value="Genomic_DNA"/>
</dbReference>